<dbReference type="PANTHER" id="PTHR36974">
    <property type="entry name" value="MEMBRANE PROTEIN-RELATED"/>
    <property type="match status" value="1"/>
</dbReference>
<feature type="transmembrane region" description="Helical" evidence="1">
    <location>
        <begin position="83"/>
        <end position="100"/>
    </location>
</feature>
<comment type="caution">
    <text evidence="2">The sequence shown here is derived from an EMBL/GenBank/DDBJ whole genome shotgun (WGS) entry which is preliminary data.</text>
</comment>
<name>A0A7K3LU57_9ACTN</name>
<dbReference type="EMBL" id="JAADZU010000076">
    <property type="protein sequence ID" value="NDK91626.1"/>
    <property type="molecule type" value="Genomic_DNA"/>
</dbReference>
<organism evidence="2 3">
    <name type="scientific">Gordonia desulfuricans</name>
    <dbReference type="NCBI Taxonomy" id="89051"/>
    <lineage>
        <taxon>Bacteria</taxon>
        <taxon>Bacillati</taxon>
        <taxon>Actinomycetota</taxon>
        <taxon>Actinomycetes</taxon>
        <taxon>Mycobacteriales</taxon>
        <taxon>Gordoniaceae</taxon>
        <taxon>Gordonia</taxon>
    </lineage>
</organism>
<dbReference type="AlphaFoldDB" id="A0A7K3LU57"/>
<sequence>MTISTLTTPATTRQSRGRGIARVALGSVLGLAGIGHLTFQRNEFQAQVPTWVPLGKDATVLASGGVEIALGSALIALPRHRRLVSAIVAAFFVAVFPGNIHQYRNHIDAFGLDTDGKRLARLFGQPALVAWALAAGGDGKK</sequence>
<evidence type="ECO:0000313" key="3">
    <source>
        <dbReference type="Proteomes" id="UP000466307"/>
    </source>
</evidence>
<evidence type="ECO:0000313" key="2">
    <source>
        <dbReference type="EMBL" id="NDK91626.1"/>
    </source>
</evidence>
<dbReference type="PANTHER" id="PTHR36974:SF1">
    <property type="entry name" value="DOXX FAMILY MEMBRANE PROTEIN"/>
    <property type="match status" value="1"/>
</dbReference>
<feature type="transmembrane region" description="Helical" evidence="1">
    <location>
        <begin position="59"/>
        <end position="76"/>
    </location>
</feature>
<keyword evidence="1" id="KW-1133">Transmembrane helix</keyword>
<dbReference type="Proteomes" id="UP000466307">
    <property type="component" value="Unassembled WGS sequence"/>
</dbReference>
<protein>
    <recommendedName>
        <fullName evidence="4">DoxX family membrane protein</fullName>
    </recommendedName>
</protein>
<keyword evidence="3" id="KW-1185">Reference proteome</keyword>
<proteinExistence type="predicted"/>
<dbReference type="RefSeq" id="WP_059039494.1">
    <property type="nucleotide sequence ID" value="NZ_JAADZU010000076.1"/>
</dbReference>
<reference evidence="2 3" key="1">
    <citation type="submission" date="2020-01" db="EMBL/GenBank/DDBJ databases">
        <title>Investigation of new actinobacteria for the biodesulphurisation of diesel fuel.</title>
        <authorList>
            <person name="Athi Narayanan S.M."/>
        </authorList>
    </citation>
    <scope>NUCLEOTIDE SEQUENCE [LARGE SCALE GENOMIC DNA]</scope>
    <source>
        <strain evidence="2 3">213E</strain>
    </source>
</reference>
<accession>A0A7K3LU57</accession>
<keyword evidence="1" id="KW-0472">Membrane</keyword>
<evidence type="ECO:0008006" key="4">
    <source>
        <dbReference type="Google" id="ProtNLM"/>
    </source>
</evidence>
<evidence type="ECO:0000256" key="1">
    <source>
        <dbReference type="SAM" id="Phobius"/>
    </source>
</evidence>
<gene>
    <name evidence="2" type="ORF">GYA93_18895</name>
</gene>
<keyword evidence="1" id="KW-0812">Transmembrane</keyword>
<feature type="transmembrane region" description="Helical" evidence="1">
    <location>
        <begin position="20"/>
        <end position="39"/>
    </location>
</feature>